<evidence type="ECO:0000259" key="1">
    <source>
        <dbReference type="PROSITE" id="PS01186"/>
    </source>
</evidence>
<proteinExistence type="predicted"/>
<organism evidence="2 3">
    <name type="scientific">Diploscapter pachys</name>
    <dbReference type="NCBI Taxonomy" id="2018661"/>
    <lineage>
        <taxon>Eukaryota</taxon>
        <taxon>Metazoa</taxon>
        <taxon>Ecdysozoa</taxon>
        <taxon>Nematoda</taxon>
        <taxon>Chromadorea</taxon>
        <taxon>Rhabditida</taxon>
        <taxon>Rhabditina</taxon>
        <taxon>Rhabditomorpha</taxon>
        <taxon>Rhabditoidea</taxon>
        <taxon>Rhabditidae</taxon>
        <taxon>Diploscapter</taxon>
    </lineage>
</organism>
<dbReference type="EMBL" id="LIAE01008856">
    <property type="protein sequence ID" value="PAV72049.1"/>
    <property type="molecule type" value="Genomic_DNA"/>
</dbReference>
<dbReference type="STRING" id="2018661.A0A2A2KE05"/>
<dbReference type="InterPro" id="IPR000742">
    <property type="entry name" value="EGF"/>
</dbReference>
<gene>
    <name evidence="2" type="ORF">WR25_10025</name>
</gene>
<accession>A0A2A2KE05</accession>
<comment type="caution">
    <text evidence="2">The sequence shown here is derived from an EMBL/GenBank/DDBJ whole genome shotgun (WGS) entry which is preliminary data.</text>
</comment>
<evidence type="ECO:0000313" key="3">
    <source>
        <dbReference type="Proteomes" id="UP000218231"/>
    </source>
</evidence>
<dbReference type="PROSITE" id="PS01186">
    <property type="entry name" value="EGF_2"/>
    <property type="match status" value="1"/>
</dbReference>
<dbReference type="AlphaFoldDB" id="A0A2A2KE05"/>
<dbReference type="Proteomes" id="UP000218231">
    <property type="component" value="Unassembled WGS sequence"/>
</dbReference>
<protein>
    <recommendedName>
        <fullName evidence="1">EGF-like domain-containing protein</fullName>
    </recommendedName>
</protein>
<feature type="domain" description="EGF-like" evidence="1">
    <location>
        <begin position="37"/>
        <end position="48"/>
    </location>
</feature>
<keyword evidence="3" id="KW-1185">Reference proteome</keyword>
<name>A0A2A2KE05_9BILA</name>
<evidence type="ECO:0000313" key="2">
    <source>
        <dbReference type="EMBL" id="PAV72049.1"/>
    </source>
</evidence>
<reference evidence="2 3" key="1">
    <citation type="journal article" date="2017" name="Curr. Biol.">
        <title>Genome architecture and evolution of a unichromosomal asexual nematode.</title>
        <authorList>
            <person name="Fradin H."/>
            <person name="Zegar C."/>
            <person name="Gutwein M."/>
            <person name="Lucas J."/>
            <person name="Kovtun M."/>
            <person name="Corcoran D."/>
            <person name="Baugh L.R."/>
            <person name="Kiontke K."/>
            <person name="Gunsalus K."/>
            <person name="Fitch D.H."/>
            <person name="Piano F."/>
        </authorList>
    </citation>
    <scope>NUCLEOTIDE SEQUENCE [LARGE SCALE GENOMIC DNA]</scope>
    <source>
        <strain evidence="2">PF1309</strain>
    </source>
</reference>
<sequence length="243" mass="27132">MDFNMLNQFYYCNNSCPNPTVTCTNSGVLNTRSCNTCNCPLGYAGTTCNTRPADGGQQLTATTSWTSLTVTITGTASISNPGPYSTKTYWIVKPAGYSYVQFQYVSFSSTQTKFSPGCRDFGLELRYLSNQQLANPRVCSDAWNNLSVSSPLATTPIVTYTGTISTTFVLKFRATNTNVTDIKPPSPPFPSLSSNVYKHVHIDIHKYDHVNAHKHDHVNVHKYDHVNAHKYDHIDIYKYDHSM</sequence>